<evidence type="ECO:0000256" key="1">
    <source>
        <dbReference type="SAM" id="MobiDB-lite"/>
    </source>
</evidence>
<feature type="compositionally biased region" description="Polar residues" evidence="1">
    <location>
        <begin position="185"/>
        <end position="194"/>
    </location>
</feature>
<protein>
    <recommendedName>
        <fullName evidence="2">Coiled-coil protein 142 C-terminal domain-containing protein</fullName>
    </recommendedName>
</protein>
<sequence>MHLWELNHGHSVPCCDHSVPCCGHSVPCCGHSVPCCGHTAVPWLSHPISHPSAPALLRGCAADVLHWLQADVSSDLPPDHAPGQALEDLTATWCVGCPGVGAWAAGREQGAGCRQQHRVQAAAQSAGSSTEYRQQHSTGSSTGYRQQHRVQAAAQDTGSSTEYRQQHSTGSSTGYRQQHRVQAAAQDTGSSTEYRQQHRIQAAAQSTGSSTVQAAAQGTGSSTVQAAAQDTGSSTGYRQQHRVQAAAQSAGSSSTEYRQQHRVQAAAQYRQQHSTGSSTGYRQQHSTGSSTGYRQQHRVQAAAEYRQQHRVQAAAQGTGSSTVQAAAQDTGSSTGYRQQQSTGSSTGYRQQHSTGSSTHSPDAVSVPQSCPVAPVHTQQPQHRQCWGRCCRERGCCPAMRRPQPWPGAPQPSWRPGWSTSWSSASASGTGNGHREPVVPPAPSVLSSPHRSLQGALQLRQDFELVRELVGSERSGLAPETRRELVALSVFQQMDGAILCLLQQPGAVGRAGARPWSSIRHCCSDHGSHPPEPPAGIAQGPDPLQPPVAPGPCAAGAAGPVPGRQQQWLALRLHRARRWRVPGLPCIRDPSGQ</sequence>
<keyword evidence="4" id="KW-1185">Reference proteome</keyword>
<feature type="region of interest" description="Disordered" evidence="1">
    <location>
        <begin position="521"/>
        <end position="560"/>
    </location>
</feature>
<feature type="compositionally biased region" description="Polar residues" evidence="1">
    <location>
        <begin position="203"/>
        <end position="238"/>
    </location>
</feature>
<feature type="domain" description="Coiled-coil protein 142 C-terminal" evidence="2">
    <location>
        <begin position="451"/>
        <end position="525"/>
    </location>
</feature>
<organism evidence="3 4">
    <name type="scientific">Melopsittacus undulatus</name>
    <name type="common">Budgerigar</name>
    <name type="synonym">Psittacus undulatus</name>
    <dbReference type="NCBI Taxonomy" id="13146"/>
    <lineage>
        <taxon>Eukaryota</taxon>
        <taxon>Metazoa</taxon>
        <taxon>Chordata</taxon>
        <taxon>Craniata</taxon>
        <taxon>Vertebrata</taxon>
        <taxon>Euteleostomi</taxon>
        <taxon>Archelosauria</taxon>
        <taxon>Archosauria</taxon>
        <taxon>Dinosauria</taxon>
        <taxon>Saurischia</taxon>
        <taxon>Theropoda</taxon>
        <taxon>Coelurosauria</taxon>
        <taxon>Aves</taxon>
        <taxon>Neognathae</taxon>
        <taxon>Neoaves</taxon>
        <taxon>Telluraves</taxon>
        <taxon>Australaves</taxon>
        <taxon>Psittaciformes</taxon>
        <taxon>Psittaculidae</taxon>
        <taxon>Melopsittacus</taxon>
    </lineage>
</organism>
<reference evidence="3" key="1">
    <citation type="submission" date="2020-03" db="EMBL/GenBank/DDBJ databases">
        <title>Melopsittacus undulatus (budgerigar) genome, bMelUnd1, maternal haplotype with Z.</title>
        <authorList>
            <person name="Gedman G."/>
            <person name="Mountcastle J."/>
            <person name="Haase B."/>
            <person name="Formenti G."/>
            <person name="Wright T."/>
            <person name="Apodaca J."/>
            <person name="Pelan S."/>
            <person name="Chow W."/>
            <person name="Rhie A."/>
            <person name="Howe K."/>
            <person name="Fedrigo O."/>
            <person name="Jarvis E.D."/>
        </authorList>
    </citation>
    <scope>NUCLEOTIDE SEQUENCE [LARGE SCALE GENOMIC DNA]</scope>
</reference>
<dbReference type="PANTHER" id="PTHR21436:SF2">
    <property type="entry name" value="COILED-COIL DOMAIN-CONTAINING PROTEIN 142"/>
    <property type="match status" value="1"/>
</dbReference>
<feature type="compositionally biased region" description="Polar residues" evidence="1">
    <location>
        <begin position="269"/>
        <end position="294"/>
    </location>
</feature>
<evidence type="ECO:0000259" key="2">
    <source>
        <dbReference type="Pfam" id="PF14923"/>
    </source>
</evidence>
<feature type="region of interest" description="Disordered" evidence="1">
    <location>
        <begin position="122"/>
        <end position="383"/>
    </location>
</feature>
<feature type="compositionally biased region" description="Low complexity" evidence="1">
    <location>
        <begin position="550"/>
        <end position="560"/>
    </location>
</feature>
<accession>A0A8V5FWV4</accession>
<reference evidence="3" key="3">
    <citation type="submission" date="2025-09" db="UniProtKB">
        <authorList>
            <consortium name="Ensembl"/>
        </authorList>
    </citation>
    <scope>IDENTIFICATION</scope>
</reference>
<dbReference type="Pfam" id="PF14923">
    <property type="entry name" value="CCDC142"/>
    <property type="match status" value="1"/>
</dbReference>
<name>A0A8V5FWV4_MELUD</name>
<feature type="region of interest" description="Disordered" evidence="1">
    <location>
        <begin position="401"/>
        <end position="435"/>
    </location>
</feature>
<dbReference type="InterPro" id="IPR026700">
    <property type="entry name" value="CCDC142"/>
</dbReference>
<feature type="compositionally biased region" description="Polar residues" evidence="1">
    <location>
        <begin position="154"/>
        <end position="176"/>
    </location>
</feature>
<feature type="compositionally biased region" description="Low complexity" evidence="1">
    <location>
        <begin position="416"/>
        <end position="428"/>
    </location>
</feature>
<dbReference type="Ensembl" id="ENSMUNT00000026005.1">
    <property type="protein sequence ID" value="ENSMUNP00000024927.1"/>
    <property type="gene ID" value="ENSMUNG00000019199.1"/>
</dbReference>
<evidence type="ECO:0000313" key="4">
    <source>
        <dbReference type="Proteomes" id="UP000694405"/>
    </source>
</evidence>
<feature type="compositionally biased region" description="Polar residues" evidence="1">
    <location>
        <begin position="122"/>
        <end position="145"/>
    </location>
</feature>
<feature type="compositionally biased region" description="Low complexity" evidence="1">
    <location>
        <begin position="244"/>
        <end position="254"/>
    </location>
</feature>
<reference evidence="3" key="2">
    <citation type="submission" date="2025-08" db="UniProtKB">
        <authorList>
            <consortium name="Ensembl"/>
        </authorList>
    </citation>
    <scope>IDENTIFICATION</scope>
</reference>
<feature type="compositionally biased region" description="Polar residues" evidence="1">
    <location>
        <begin position="315"/>
        <end position="360"/>
    </location>
</feature>
<evidence type="ECO:0000313" key="3">
    <source>
        <dbReference type="Ensembl" id="ENSMUNP00000024927.1"/>
    </source>
</evidence>
<dbReference type="PANTHER" id="PTHR21436">
    <property type="entry name" value="COILED-COIL DOMAIN-CONTAINING PROTEIN 142"/>
    <property type="match status" value="1"/>
</dbReference>
<dbReference type="InterPro" id="IPR055350">
    <property type="entry name" value="CCDC142_C"/>
</dbReference>
<dbReference type="Proteomes" id="UP000694405">
    <property type="component" value="Chromosome 7"/>
</dbReference>
<dbReference type="AlphaFoldDB" id="A0A8V5FWV4"/>
<proteinExistence type="predicted"/>